<proteinExistence type="predicted"/>
<reference evidence="3" key="1">
    <citation type="submission" date="2023-03" db="EMBL/GenBank/DDBJ databases">
        <title>Mating type loci evolution in Malassezia.</title>
        <authorList>
            <person name="Coelho M.A."/>
        </authorList>
    </citation>
    <scope>NUCLEOTIDE SEQUENCE</scope>
    <source>
        <strain evidence="3">CBS 12830</strain>
    </source>
</reference>
<organism evidence="3 4">
    <name type="scientific">Malassezia equina</name>
    <dbReference type="NCBI Taxonomy" id="1381935"/>
    <lineage>
        <taxon>Eukaryota</taxon>
        <taxon>Fungi</taxon>
        <taxon>Dikarya</taxon>
        <taxon>Basidiomycota</taxon>
        <taxon>Ustilaginomycotina</taxon>
        <taxon>Malasseziomycetes</taxon>
        <taxon>Malasseziales</taxon>
        <taxon>Malasseziaceae</taxon>
        <taxon>Malassezia</taxon>
    </lineage>
</organism>
<evidence type="ECO:0000313" key="3">
    <source>
        <dbReference type="EMBL" id="WFD22456.1"/>
    </source>
</evidence>
<dbReference type="AlphaFoldDB" id="A0AAF0EGU1"/>
<feature type="signal peptide" evidence="2">
    <location>
        <begin position="1"/>
        <end position="18"/>
    </location>
</feature>
<sequence length="202" mass="22669">MFMTLFLVLFVLNSTVFGLTCKPSGPAGNLVSLSFSGNHSEVYEVSHSKKVNGYPALVKAEETNQVFQFYECDPPTSKYKRGGQVRSVLNTSMCITPGAVYRFSVENRNFSKYPENADDRISLQPCAHVHGLTMRLQWFMGSETEKNCAWQISQQGWKTDQASDEVVLSENGVALDNQEKLKKRFGHQGRAEEGQGRRSSKK</sequence>
<dbReference type="EMBL" id="CP119901">
    <property type="protein sequence ID" value="WFD22456.1"/>
    <property type="molecule type" value="Genomic_DNA"/>
</dbReference>
<evidence type="ECO:0000256" key="2">
    <source>
        <dbReference type="SAM" id="SignalP"/>
    </source>
</evidence>
<dbReference type="Proteomes" id="UP001214415">
    <property type="component" value="Chromosome 2"/>
</dbReference>
<feature type="chain" id="PRO_5042222219" evidence="2">
    <location>
        <begin position="19"/>
        <end position="202"/>
    </location>
</feature>
<evidence type="ECO:0000256" key="1">
    <source>
        <dbReference type="SAM" id="MobiDB-lite"/>
    </source>
</evidence>
<protein>
    <submittedName>
        <fullName evidence="3">Uncharacterized protein</fullName>
    </submittedName>
</protein>
<accession>A0AAF0EGU1</accession>
<name>A0AAF0EGU1_9BASI</name>
<keyword evidence="2" id="KW-0732">Signal</keyword>
<evidence type="ECO:0000313" key="4">
    <source>
        <dbReference type="Proteomes" id="UP001214415"/>
    </source>
</evidence>
<gene>
    <name evidence="3" type="ORF">MEQU1_001128</name>
</gene>
<keyword evidence="4" id="KW-1185">Reference proteome</keyword>
<feature type="region of interest" description="Disordered" evidence="1">
    <location>
        <begin position="178"/>
        <end position="202"/>
    </location>
</feature>